<proteinExistence type="predicted"/>
<organism evidence="1">
    <name type="scientific">uncultured Caudovirales phage</name>
    <dbReference type="NCBI Taxonomy" id="2100421"/>
    <lineage>
        <taxon>Viruses</taxon>
        <taxon>Duplodnaviria</taxon>
        <taxon>Heunggongvirae</taxon>
        <taxon>Uroviricota</taxon>
        <taxon>Caudoviricetes</taxon>
        <taxon>Peduoviridae</taxon>
        <taxon>Maltschvirus</taxon>
        <taxon>Maltschvirus maltsch</taxon>
    </lineage>
</organism>
<sequence length="56" mass="6319">MDDPNMHAYGDEHYWDDRDEPFDDEPACPCCQGDGMDPMTDYALPCPECGYGECHG</sequence>
<evidence type="ECO:0000313" key="1">
    <source>
        <dbReference type="EMBL" id="CAB4159196.1"/>
    </source>
</evidence>
<name>A0A6J5NNA4_9CAUD</name>
<protein>
    <submittedName>
        <fullName evidence="1">Uncharacterized protein</fullName>
    </submittedName>
</protein>
<reference evidence="1" key="1">
    <citation type="submission" date="2020-04" db="EMBL/GenBank/DDBJ databases">
        <authorList>
            <person name="Chiriac C."/>
            <person name="Salcher M."/>
            <person name="Ghai R."/>
            <person name="Kavagutti S V."/>
        </authorList>
    </citation>
    <scope>NUCLEOTIDE SEQUENCE</scope>
</reference>
<accession>A0A6J5NNA4</accession>
<gene>
    <name evidence="1" type="ORF">UFOVP703_69</name>
</gene>
<dbReference type="EMBL" id="LR796673">
    <property type="protein sequence ID" value="CAB4159196.1"/>
    <property type="molecule type" value="Genomic_DNA"/>
</dbReference>